<accession>A0ABV3DQQ4</accession>
<keyword evidence="3" id="KW-1185">Reference proteome</keyword>
<dbReference type="Pfam" id="PF04149">
    <property type="entry name" value="DUF397"/>
    <property type="match status" value="1"/>
</dbReference>
<feature type="domain" description="DUF397" evidence="1">
    <location>
        <begin position="2"/>
        <end position="39"/>
    </location>
</feature>
<evidence type="ECO:0000313" key="2">
    <source>
        <dbReference type="EMBL" id="MEU8138088.1"/>
    </source>
</evidence>
<organism evidence="2 3">
    <name type="scientific">Streptodolium elevatio</name>
    <dbReference type="NCBI Taxonomy" id="3157996"/>
    <lineage>
        <taxon>Bacteria</taxon>
        <taxon>Bacillati</taxon>
        <taxon>Actinomycetota</taxon>
        <taxon>Actinomycetes</taxon>
        <taxon>Kitasatosporales</taxon>
        <taxon>Streptomycetaceae</taxon>
        <taxon>Streptodolium</taxon>
    </lineage>
</organism>
<name>A0ABV3DQQ4_9ACTN</name>
<dbReference type="Proteomes" id="UP001551482">
    <property type="component" value="Unassembled WGS sequence"/>
</dbReference>
<evidence type="ECO:0000259" key="1">
    <source>
        <dbReference type="Pfam" id="PF04149"/>
    </source>
</evidence>
<comment type="caution">
    <text evidence="2">The sequence shown here is derived from an EMBL/GenBank/DDBJ whole genome shotgun (WGS) entry which is preliminary data.</text>
</comment>
<sequence length="41" mass="4275">MEVAGRVSGIVPVRDSKDVERGAIAVPAASWLSLTAALKRP</sequence>
<dbReference type="InterPro" id="IPR007278">
    <property type="entry name" value="DUF397"/>
</dbReference>
<proteinExistence type="predicted"/>
<protein>
    <submittedName>
        <fullName evidence="2">DUF397 domain-containing protein</fullName>
    </submittedName>
</protein>
<dbReference type="RefSeq" id="WP_358360974.1">
    <property type="nucleotide sequence ID" value="NZ_JBEZFP010000110.1"/>
</dbReference>
<dbReference type="EMBL" id="JBEZFP010000110">
    <property type="protein sequence ID" value="MEU8138088.1"/>
    <property type="molecule type" value="Genomic_DNA"/>
</dbReference>
<gene>
    <name evidence="2" type="ORF">AB0C36_31840</name>
</gene>
<evidence type="ECO:0000313" key="3">
    <source>
        <dbReference type="Proteomes" id="UP001551482"/>
    </source>
</evidence>
<reference evidence="2 3" key="1">
    <citation type="submission" date="2024-06" db="EMBL/GenBank/DDBJ databases">
        <title>The Natural Products Discovery Center: Release of the First 8490 Sequenced Strains for Exploring Actinobacteria Biosynthetic Diversity.</title>
        <authorList>
            <person name="Kalkreuter E."/>
            <person name="Kautsar S.A."/>
            <person name="Yang D."/>
            <person name="Bader C.D."/>
            <person name="Teijaro C.N."/>
            <person name="Fluegel L."/>
            <person name="Davis C.M."/>
            <person name="Simpson J.R."/>
            <person name="Lauterbach L."/>
            <person name="Steele A.D."/>
            <person name="Gui C."/>
            <person name="Meng S."/>
            <person name="Li G."/>
            <person name="Viehrig K."/>
            <person name="Ye F."/>
            <person name="Su P."/>
            <person name="Kiefer A.F."/>
            <person name="Nichols A."/>
            <person name="Cepeda A.J."/>
            <person name="Yan W."/>
            <person name="Fan B."/>
            <person name="Jiang Y."/>
            <person name="Adhikari A."/>
            <person name="Zheng C.-J."/>
            <person name="Schuster L."/>
            <person name="Cowan T.M."/>
            <person name="Smanski M.J."/>
            <person name="Chevrette M.G."/>
            <person name="De Carvalho L.P.S."/>
            <person name="Shen B."/>
        </authorList>
    </citation>
    <scope>NUCLEOTIDE SEQUENCE [LARGE SCALE GENOMIC DNA]</scope>
    <source>
        <strain evidence="2 3">NPDC048946</strain>
    </source>
</reference>